<comment type="caution">
    <text evidence="1">The sequence shown here is derived from an EMBL/GenBank/DDBJ whole genome shotgun (WGS) entry which is preliminary data.</text>
</comment>
<gene>
    <name evidence="1" type="ORF">M977_00762</name>
</gene>
<dbReference type="EMBL" id="LXEP01000006">
    <property type="protein sequence ID" value="OAT23287.1"/>
    <property type="molecule type" value="Genomic_DNA"/>
</dbReference>
<name>A0A1B7I4N2_9ENTR</name>
<evidence type="ECO:0000313" key="2">
    <source>
        <dbReference type="Proteomes" id="UP000078504"/>
    </source>
</evidence>
<evidence type="ECO:0000313" key="1">
    <source>
        <dbReference type="EMBL" id="OAT23287.1"/>
    </source>
</evidence>
<protein>
    <submittedName>
        <fullName evidence="1">Phage major capsid protein</fullName>
    </submittedName>
</protein>
<dbReference type="Pfam" id="PF05125">
    <property type="entry name" value="Phage_cap_P2"/>
    <property type="match status" value="1"/>
</dbReference>
<proteinExistence type="predicted"/>
<dbReference type="NCBIfam" id="TIGR01551">
    <property type="entry name" value="major_capsid_P2"/>
    <property type="match status" value="1"/>
</dbReference>
<reference evidence="1 2" key="1">
    <citation type="submission" date="2016-04" db="EMBL/GenBank/DDBJ databases">
        <title>ATOL: Assembling a taxonomically balanced genome-scale reconstruction of the evolutionary history of the Enterobacteriaceae.</title>
        <authorList>
            <person name="Plunkett G.III."/>
            <person name="Neeno-Eckwall E.C."/>
            <person name="Glasner J.D."/>
            <person name="Perna N.T."/>
        </authorList>
    </citation>
    <scope>NUCLEOTIDE SEQUENCE [LARGE SCALE GENOMIC DNA]</scope>
    <source>
        <strain evidence="1 2">ATCC 51604</strain>
    </source>
</reference>
<organism evidence="1 2">
    <name type="scientific">Buttiauxella gaviniae ATCC 51604</name>
    <dbReference type="NCBI Taxonomy" id="1354253"/>
    <lineage>
        <taxon>Bacteria</taxon>
        <taxon>Pseudomonadati</taxon>
        <taxon>Pseudomonadota</taxon>
        <taxon>Gammaproteobacteria</taxon>
        <taxon>Enterobacterales</taxon>
        <taxon>Enterobacteriaceae</taxon>
        <taxon>Buttiauxella</taxon>
    </lineage>
</organism>
<sequence length="348" mass="38368">MKPTTEILVQQIRNVLAKQYQADPQQVLLGKSFAITGPQEEKLLGAVQQSTEFLQLINMPMVTDIAGEKVFSGMQRSITGRKKTGRFRALANPGGGKYTCVDTDSGVIIPWKTADTWARMGGQFLALYGAYVQKQIALDQLMIGWNGVSVADDTDPATQKLLEDVNKGWMQWMRDNLPKNILTGGKTADKIHIGTDKDADYTSLDHLAYDLRQGLDPVHRQRTDLVLMVGADLIAKEADAAGKMHGRTPTERSAMKQMDLMGSFGGLPATILPNFPARGCVITTYENLSLYTQEGSMRRAFKDDDDHKGLVDSYYRNEAYVVEDETLFVGLEPGNVVLEGDKGTTTNP</sequence>
<dbReference type="AlphaFoldDB" id="A0A1B7I4N2"/>
<accession>A0A1B7I4N2</accession>
<dbReference type="PATRIC" id="fig|1354253.4.peg.784"/>
<dbReference type="InterPro" id="IPR006441">
    <property type="entry name" value="Phage_P2_GpN"/>
</dbReference>
<dbReference type="Proteomes" id="UP000078504">
    <property type="component" value="Unassembled WGS sequence"/>
</dbReference>
<dbReference type="RefSeq" id="WP_064512315.1">
    <property type="nucleotide sequence ID" value="NZ_LXEP01000006.1"/>
</dbReference>